<accession>A0A813M5W4</accession>
<dbReference type="PANTHER" id="PTHR15460:SF3">
    <property type="entry name" value="PEROXISOMAL MEMBRANE PROTEIN 4"/>
    <property type="match status" value="1"/>
</dbReference>
<proteinExistence type="predicted"/>
<evidence type="ECO:0000313" key="1">
    <source>
        <dbReference type="EMBL" id="CAF0710282.1"/>
    </source>
</evidence>
<keyword evidence="2" id="KW-1185">Reference proteome</keyword>
<name>A0A813M5W4_9BILA</name>
<evidence type="ECO:0008006" key="3">
    <source>
        <dbReference type="Google" id="ProtNLM"/>
    </source>
</evidence>
<gene>
    <name evidence="1" type="ORF">OXX778_LOCUS955</name>
</gene>
<dbReference type="PIRSF" id="PIRSF013674">
    <property type="entry name" value="PXMP4"/>
    <property type="match status" value="1"/>
</dbReference>
<dbReference type="GO" id="GO:0005778">
    <property type="term" value="C:peroxisomal membrane"/>
    <property type="evidence" value="ECO:0007669"/>
    <property type="project" value="TreeGrafter"/>
</dbReference>
<dbReference type="AlphaFoldDB" id="A0A813M5W4"/>
<dbReference type="InterPro" id="IPR019531">
    <property type="entry name" value="Pmp4"/>
</dbReference>
<evidence type="ECO:0000313" key="2">
    <source>
        <dbReference type="Proteomes" id="UP000663879"/>
    </source>
</evidence>
<organism evidence="1 2">
    <name type="scientific">Brachionus calyciflorus</name>
    <dbReference type="NCBI Taxonomy" id="104777"/>
    <lineage>
        <taxon>Eukaryota</taxon>
        <taxon>Metazoa</taxon>
        <taxon>Spiralia</taxon>
        <taxon>Gnathifera</taxon>
        <taxon>Rotifera</taxon>
        <taxon>Eurotatoria</taxon>
        <taxon>Monogononta</taxon>
        <taxon>Pseudotrocha</taxon>
        <taxon>Ploima</taxon>
        <taxon>Brachionidae</taxon>
        <taxon>Brachionus</taxon>
    </lineage>
</organism>
<dbReference type="EMBL" id="CAJNOC010000055">
    <property type="protein sequence ID" value="CAF0710282.1"/>
    <property type="molecule type" value="Genomic_DNA"/>
</dbReference>
<dbReference type="Pfam" id="PF02466">
    <property type="entry name" value="Tim17"/>
    <property type="match status" value="1"/>
</dbReference>
<protein>
    <recommendedName>
        <fullName evidence="3">Peroxisomal membrane protein 4</fullName>
    </recommendedName>
</protein>
<dbReference type="OrthoDB" id="39659at2759"/>
<dbReference type="Proteomes" id="UP000663879">
    <property type="component" value="Unassembled WGS sequence"/>
</dbReference>
<reference evidence="1" key="1">
    <citation type="submission" date="2021-02" db="EMBL/GenBank/DDBJ databases">
        <authorList>
            <person name="Nowell W R."/>
        </authorList>
    </citation>
    <scope>NUCLEOTIDE SEQUENCE</scope>
    <source>
        <strain evidence="1">Ploen Becks lab</strain>
    </source>
</reference>
<comment type="caution">
    <text evidence="1">The sequence shown here is derived from an EMBL/GenBank/DDBJ whole genome shotgun (WGS) entry which is preliminary data.</text>
</comment>
<dbReference type="PANTHER" id="PTHR15460">
    <property type="entry name" value="PEROXISOMAL MEMBRANE PROTEIN 4"/>
    <property type="match status" value="1"/>
</dbReference>
<sequence>MSTSFYILANRIVNDPSYKPFLAILKGIRNGIVYGCKIRFPHALVMTFLFRNGTLSQKIKAILTATFTHASNLARFVFIYKAIRLIVKLLFNEIKQYHTVIAAFIGGYYVFGEKNNVNEQINMYLLSRILVGLARLAQENNIIPQTKKPIFPWFGAIVWGIVLWLFEYHQHVLQSSLQSSMTYLYHDSNRWNSFKNFLIYNK</sequence>